<gene>
    <name evidence="1" type="ORF">CWS20_15090</name>
</gene>
<organism evidence="1 2">
    <name type="scientific">Cytobacillus horneckiae</name>
    <dbReference type="NCBI Taxonomy" id="549687"/>
    <lineage>
        <taxon>Bacteria</taxon>
        <taxon>Bacillati</taxon>
        <taxon>Bacillota</taxon>
        <taxon>Bacilli</taxon>
        <taxon>Bacillales</taxon>
        <taxon>Bacillaceae</taxon>
        <taxon>Cytobacillus</taxon>
    </lineage>
</organism>
<dbReference type="EMBL" id="PISD01000031">
    <property type="protein sequence ID" value="PKG28167.1"/>
    <property type="molecule type" value="Genomic_DNA"/>
</dbReference>
<keyword evidence="2" id="KW-1185">Reference proteome</keyword>
<proteinExistence type="predicted"/>
<reference evidence="1 2" key="1">
    <citation type="journal article" date="2010" name="Int. J. Syst. Evol. Microbiol.">
        <title>Bacillus horneckiae sp. nov., isolated from a spacecraft-assembly clean room.</title>
        <authorList>
            <person name="Vaishampayan P."/>
            <person name="Probst A."/>
            <person name="Krishnamurthi S."/>
            <person name="Ghosh S."/>
            <person name="Osman S."/>
            <person name="McDowall A."/>
            <person name="Ruckmani A."/>
            <person name="Mayilraj S."/>
            <person name="Venkateswaran K."/>
        </authorList>
    </citation>
    <scope>NUCLEOTIDE SEQUENCE [LARGE SCALE GENOMIC DNA]</scope>
    <source>
        <strain evidence="2">1PO1SC</strain>
    </source>
</reference>
<dbReference type="AlphaFoldDB" id="A0A2N0ZF75"/>
<dbReference type="RefSeq" id="WP_066196358.1">
    <property type="nucleotide sequence ID" value="NZ_JAMAUX010000003.1"/>
</dbReference>
<protein>
    <submittedName>
        <fullName evidence="1">Uncharacterized protein</fullName>
    </submittedName>
</protein>
<comment type="caution">
    <text evidence="1">The sequence shown here is derived from an EMBL/GenBank/DDBJ whole genome shotgun (WGS) entry which is preliminary data.</text>
</comment>
<name>A0A2N0ZF75_9BACI</name>
<accession>A0A2N0ZF75</accession>
<dbReference type="Proteomes" id="UP000233343">
    <property type="component" value="Unassembled WGS sequence"/>
</dbReference>
<evidence type="ECO:0000313" key="1">
    <source>
        <dbReference type="EMBL" id="PKG28167.1"/>
    </source>
</evidence>
<sequence>MYFNAPTAHIQYQQYAERNIGYKYNPFFLTPLSKISIHQQPTEQGEPAFDHKLPVQTSYMKKGDQSKKPHREAALISGKGRYVDIYI</sequence>
<evidence type="ECO:0000313" key="2">
    <source>
        <dbReference type="Proteomes" id="UP000233343"/>
    </source>
</evidence>